<reference evidence="2 3" key="1">
    <citation type="submission" date="2024-04" db="EMBL/GenBank/DDBJ databases">
        <authorList>
            <person name="Fracassetti M."/>
        </authorList>
    </citation>
    <scope>NUCLEOTIDE SEQUENCE [LARGE SCALE GENOMIC DNA]</scope>
</reference>
<dbReference type="Proteomes" id="UP001497516">
    <property type="component" value="Chromosome 10"/>
</dbReference>
<evidence type="ECO:0000313" key="3">
    <source>
        <dbReference type="Proteomes" id="UP001497516"/>
    </source>
</evidence>
<feature type="compositionally biased region" description="Polar residues" evidence="1">
    <location>
        <begin position="11"/>
        <end position="24"/>
    </location>
</feature>
<dbReference type="EMBL" id="OZ034814">
    <property type="protein sequence ID" value="CAL1361650.1"/>
    <property type="molecule type" value="Genomic_DNA"/>
</dbReference>
<accession>A0AAV2CZ93</accession>
<keyword evidence="3" id="KW-1185">Reference proteome</keyword>
<organism evidence="2 3">
    <name type="scientific">Linum trigynum</name>
    <dbReference type="NCBI Taxonomy" id="586398"/>
    <lineage>
        <taxon>Eukaryota</taxon>
        <taxon>Viridiplantae</taxon>
        <taxon>Streptophyta</taxon>
        <taxon>Embryophyta</taxon>
        <taxon>Tracheophyta</taxon>
        <taxon>Spermatophyta</taxon>
        <taxon>Magnoliopsida</taxon>
        <taxon>eudicotyledons</taxon>
        <taxon>Gunneridae</taxon>
        <taxon>Pentapetalae</taxon>
        <taxon>rosids</taxon>
        <taxon>fabids</taxon>
        <taxon>Malpighiales</taxon>
        <taxon>Linaceae</taxon>
        <taxon>Linum</taxon>
    </lineage>
</organism>
<evidence type="ECO:0000313" key="2">
    <source>
        <dbReference type="EMBL" id="CAL1361650.1"/>
    </source>
</evidence>
<name>A0AAV2CZ93_9ROSI</name>
<dbReference type="AlphaFoldDB" id="A0AAV2CZ93"/>
<sequence length="127" mass="13782">MKEKDVLPENGNMNMSIDGSSSEPATAPQALSLPLLYANPVTGQSPASPKALVDWTPVGEHDLVPSTFNGEPELKVSSVFKEKLCSPWRQTLVVRAVGLDISYITFCNRIKALWRPSGSMEIMGLGH</sequence>
<gene>
    <name evidence="2" type="ORF">LTRI10_LOCUS9016</name>
</gene>
<evidence type="ECO:0000256" key="1">
    <source>
        <dbReference type="SAM" id="MobiDB-lite"/>
    </source>
</evidence>
<proteinExistence type="predicted"/>
<protein>
    <submittedName>
        <fullName evidence="2">Uncharacterized protein</fullName>
    </submittedName>
</protein>
<feature type="region of interest" description="Disordered" evidence="1">
    <location>
        <begin position="1"/>
        <end position="26"/>
    </location>
</feature>